<sequence length="380" mass="42795">MTTNPEEKALLADAYQVKREKQHWNPADTTVAIQRGLAKARTRRSGRIVRVKWITAVLVTALATGWFLMGPFGNYGQQPATYTEPLAHWGGLEPFRGLITSDMERATITSTLNHGYVQLVDRTVTSGIYQFTVNAVMADENRITVLYTASTDASQEIYSIVNTKMTDARTGYVLDNGNIGGMHFSNDKYTIYGRSTLERNRNKPLPEQVNLQFQLSSVVPDVVEYSENGEKERKYQFSKKMNLSFALDPKFSIPKTEILNVNRTFTVGGYEVMLSEVELSPLVTRVRFVFEPEQEIDYKTKLLISEVVQPLEIVTTTKNGKQTKLSMVGGSGTEDGMMYSFSSNLLDHPKSMVLKLRGKPDKVYDDLQEAKNDELGIKIK</sequence>
<gene>
    <name evidence="2" type="ORF">PAHA3_3414</name>
</gene>
<organism evidence="2 3">
    <name type="scientific">Paenibacillus amylolyticus</name>
    <dbReference type="NCBI Taxonomy" id="1451"/>
    <lineage>
        <taxon>Bacteria</taxon>
        <taxon>Bacillati</taxon>
        <taxon>Bacillota</taxon>
        <taxon>Bacilli</taxon>
        <taxon>Bacillales</taxon>
        <taxon>Paenibacillaceae</taxon>
        <taxon>Paenibacillus</taxon>
    </lineage>
</organism>
<evidence type="ECO:0000256" key="1">
    <source>
        <dbReference type="SAM" id="Phobius"/>
    </source>
</evidence>
<proteinExistence type="predicted"/>
<dbReference type="Proteomes" id="UP000069697">
    <property type="component" value="Unassembled WGS sequence"/>
</dbReference>
<name>A0A100VPA4_PAEAM</name>
<keyword evidence="1" id="KW-0812">Transmembrane</keyword>
<keyword evidence="1" id="KW-0472">Membrane</keyword>
<reference evidence="3" key="2">
    <citation type="submission" date="2016-01" db="EMBL/GenBank/DDBJ databases">
        <title>Draft Genome Sequence of Paenibacillus amylolyticus Heshi-A3 that Was Isolated from Fermented Rice Bran with Aging Salted Mackerel, Which Was Named Heshiko as Traditional Fermented Seafood in Japan.</title>
        <authorList>
            <person name="Akuzawa S."/>
            <person name="Nakagawa J."/>
            <person name="Kanekatsu T."/>
            <person name="Kubota E."/>
            <person name="Ohtake R."/>
            <person name="Suzuki T."/>
            <person name="Kanesaki Y."/>
        </authorList>
    </citation>
    <scope>NUCLEOTIDE SEQUENCE [LARGE SCALE GENOMIC DNA]</scope>
    <source>
        <strain evidence="3">Heshi-A3</strain>
    </source>
</reference>
<keyword evidence="1" id="KW-1133">Transmembrane helix</keyword>
<dbReference type="RefSeq" id="WP_062835696.1">
    <property type="nucleotide sequence ID" value="NZ_BCNV01000001.1"/>
</dbReference>
<comment type="caution">
    <text evidence="2">The sequence shown here is derived from an EMBL/GenBank/DDBJ whole genome shotgun (WGS) entry which is preliminary data.</text>
</comment>
<dbReference type="AlphaFoldDB" id="A0A100VPA4"/>
<protein>
    <recommendedName>
        <fullName evidence="4">DUF4179 domain-containing protein</fullName>
    </recommendedName>
</protein>
<evidence type="ECO:0000313" key="3">
    <source>
        <dbReference type="Proteomes" id="UP000069697"/>
    </source>
</evidence>
<feature type="transmembrane region" description="Helical" evidence="1">
    <location>
        <begin position="51"/>
        <end position="69"/>
    </location>
</feature>
<accession>A0A100VPA4</accession>
<dbReference type="EMBL" id="BCNV01000001">
    <property type="protein sequence ID" value="GAS83336.1"/>
    <property type="molecule type" value="Genomic_DNA"/>
</dbReference>
<dbReference type="Gene3D" id="2.60.40.1630">
    <property type="entry name" value="bacillus anthracis domain"/>
    <property type="match status" value="1"/>
</dbReference>
<reference evidence="2 3" key="1">
    <citation type="journal article" date="2016" name="Genome Announc.">
        <title>Draft Genome Sequence of Paenibacillus amylolyticus Heshi-A3, Isolated from Fermented Rice Bran in a Japanese Fermented Seafood Dish.</title>
        <authorList>
            <person name="Akuzawa S."/>
            <person name="Nagaoka J."/>
            <person name="Kanekatsu M."/>
            <person name="Kubota E."/>
            <person name="Ohtake R."/>
            <person name="Suzuki T."/>
            <person name="Kanesaki Y."/>
        </authorList>
    </citation>
    <scope>NUCLEOTIDE SEQUENCE [LARGE SCALE GENOMIC DNA]</scope>
    <source>
        <strain evidence="2 3">Heshi-A3</strain>
    </source>
</reference>
<evidence type="ECO:0008006" key="4">
    <source>
        <dbReference type="Google" id="ProtNLM"/>
    </source>
</evidence>
<evidence type="ECO:0000313" key="2">
    <source>
        <dbReference type="EMBL" id="GAS83336.1"/>
    </source>
</evidence>